<dbReference type="EMBL" id="HBGK01023991">
    <property type="protein sequence ID" value="CAD9283514.1"/>
    <property type="molecule type" value="Transcribed_RNA"/>
</dbReference>
<feature type="transmembrane region" description="Helical" evidence="9">
    <location>
        <begin position="37"/>
        <end position="54"/>
    </location>
</feature>
<evidence type="ECO:0000256" key="8">
    <source>
        <dbReference type="SAM" id="MobiDB-lite"/>
    </source>
</evidence>
<evidence type="ECO:0000313" key="10">
    <source>
        <dbReference type="EMBL" id="CAD9283514.1"/>
    </source>
</evidence>
<keyword evidence="7 9" id="KW-0472">Membrane</keyword>
<protein>
    <submittedName>
        <fullName evidence="10">Uncharacterized protein</fullName>
    </submittedName>
</protein>
<evidence type="ECO:0000256" key="7">
    <source>
        <dbReference type="ARBA" id="ARBA00023136"/>
    </source>
</evidence>
<dbReference type="GO" id="GO:0016020">
    <property type="term" value="C:membrane"/>
    <property type="evidence" value="ECO:0007669"/>
    <property type="project" value="UniProtKB-SubCell"/>
</dbReference>
<evidence type="ECO:0000256" key="9">
    <source>
        <dbReference type="SAM" id="Phobius"/>
    </source>
</evidence>
<sequence length="169" mass="17830">MVGVNDDGSTRSPFTDPATTHPNPIAVRPIACTMKTVLTLLLTAFLAGFGSAFINPGRQTSFVATHQTTLIPNARVAEQQHPAVQRQRSSVANIQLQSIFGMGGPEIAIVLVAAAFVLGPSKLAELGKDAGKIAGELKEVPKEFQKGLEEGEAIAKEQIAPADDKKTDD</sequence>
<proteinExistence type="predicted"/>
<name>A0A7S1Y5V2_9STRA</name>
<keyword evidence="6" id="KW-0811">Translocation</keyword>
<comment type="subcellular location">
    <subcellularLocation>
        <location evidence="1">Membrane</location>
        <topology evidence="1">Single-pass membrane protein</topology>
    </subcellularLocation>
</comment>
<reference evidence="10" key="1">
    <citation type="submission" date="2021-01" db="EMBL/GenBank/DDBJ databases">
        <authorList>
            <person name="Corre E."/>
            <person name="Pelletier E."/>
            <person name="Niang G."/>
            <person name="Scheremetjew M."/>
            <person name="Finn R."/>
            <person name="Kale V."/>
            <person name="Holt S."/>
            <person name="Cochrane G."/>
            <person name="Meng A."/>
            <person name="Brown T."/>
            <person name="Cohen L."/>
        </authorList>
    </citation>
    <scope>NUCLEOTIDE SEQUENCE</scope>
    <source>
        <strain evidence="10">CCMP 410</strain>
    </source>
</reference>
<organism evidence="10">
    <name type="scientific">Grammatophora oceanica</name>
    <dbReference type="NCBI Taxonomy" id="210454"/>
    <lineage>
        <taxon>Eukaryota</taxon>
        <taxon>Sar</taxon>
        <taxon>Stramenopiles</taxon>
        <taxon>Ochrophyta</taxon>
        <taxon>Bacillariophyta</taxon>
        <taxon>Fragilariophyceae</taxon>
        <taxon>Fragilariophycidae</taxon>
        <taxon>Rhabdonematales</taxon>
        <taxon>Grammatophoraceae</taxon>
        <taxon>Grammatophora</taxon>
    </lineage>
</organism>
<keyword evidence="5 9" id="KW-1133">Transmembrane helix</keyword>
<keyword evidence="2" id="KW-0813">Transport</keyword>
<evidence type="ECO:0000256" key="6">
    <source>
        <dbReference type="ARBA" id="ARBA00023010"/>
    </source>
</evidence>
<gene>
    <name evidence="10" type="ORF">GOCE00092_LOCUS12426</name>
</gene>
<dbReference type="AlphaFoldDB" id="A0A7S1Y5V2"/>
<keyword evidence="3 9" id="KW-0812">Transmembrane</keyword>
<dbReference type="GO" id="GO:0015031">
    <property type="term" value="P:protein transport"/>
    <property type="evidence" value="ECO:0007669"/>
    <property type="project" value="UniProtKB-KW"/>
</dbReference>
<feature type="transmembrane region" description="Helical" evidence="9">
    <location>
        <begin position="99"/>
        <end position="118"/>
    </location>
</feature>
<dbReference type="Gene3D" id="1.20.5.3310">
    <property type="match status" value="1"/>
</dbReference>
<feature type="region of interest" description="Disordered" evidence="8">
    <location>
        <begin position="1"/>
        <end position="22"/>
    </location>
</feature>
<evidence type="ECO:0000256" key="5">
    <source>
        <dbReference type="ARBA" id="ARBA00022989"/>
    </source>
</evidence>
<dbReference type="Pfam" id="PF02416">
    <property type="entry name" value="TatA_B_E"/>
    <property type="match status" value="1"/>
</dbReference>
<evidence type="ECO:0000256" key="1">
    <source>
        <dbReference type="ARBA" id="ARBA00004167"/>
    </source>
</evidence>
<accession>A0A7S1Y5V2</accession>
<keyword evidence="4" id="KW-0653">Protein transport</keyword>
<evidence type="ECO:0000256" key="4">
    <source>
        <dbReference type="ARBA" id="ARBA00022927"/>
    </source>
</evidence>
<dbReference type="PANTHER" id="PTHR33162">
    <property type="entry name" value="SEC-INDEPENDENT PROTEIN TRANSLOCASE PROTEIN TATA, CHLOROPLASTIC"/>
    <property type="match status" value="1"/>
</dbReference>
<dbReference type="InterPro" id="IPR003369">
    <property type="entry name" value="TatA/B/E"/>
</dbReference>
<evidence type="ECO:0000256" key="3">
    <source>
        <dbReference type="ARBA" id="ARBA00022692"/>
    </source>
</evidence>
<dbReference type="PANTHER" id="PTHR33162:SF1">
    <property type="entry name" value="SEC-INDEPENDENT PROTEIN TRANSLOCASE PROTEIN TATA, CHLOROPLASTIC"/>
    <property type="match status" value="1"/>
</dbReference>
<feature type="compositionally biased region" description="Polar residues" evidence="8">
    <location>
        <begin position="10"/>
        <end position="22"/>
    </location>
</feature>
<evidence type="ECO:0000256" key="2">
    <source>
        <dbReference type="ARBA" id="ARBA00022448"/>
    </source>
</evidence>